<accession>A0ABS6SZS7</accession>
<dbReference type="RefSeq" id="WP_218391620.1">
    <property type="nucleotide sequence ID" value="NZ_JAHUZE010000001.1"/>
</dbReference>
<gene>
    <name evidence="2" type="ORF">KJP28_06095</name>
</gene>
<feature type="transmembrane region" description="Helical" evidence="1">
    <location>
        <begin position="92"/>
        <end position="110"/>
    </location>
</feature>
<feature type="transmembrane region" description="Helical" evidence="1">
    <location>
        <begin position="21"/>
        <end position="41"/>
    </location>
</feature>
<organism evidence="2 3">
    <name type="scientific">Maritimibacter dapengensis</name>
    <dbReference type="NCBI Taxonomy" id="2836868"/>
    <lineage>
        <taxon>Bacteria</taxon>
        <taxon>Pseudomonadati</taxon>
        <taxon>Pseudomonadota</taxon>
        <taxon>Alphaproteobacteria</taxon>
        <taxon>Rhodobacterales</taxon>
        <taxon>Roseobacteraceae</taxon>
        <taxon>Maritimibacter</taxon>
    </lineage>
</organism>
<dbReference type="Pfam" id="PF03595">
    <property type="entry name" value="SLAC1"/>
    <property type="match status" value="1"/>
</dbReference>
<name>A0ABS6SZS7_9RHOB</name>
<feature type="transmembrane region" description="Helical" evidence="1">
    <location>
        <begin position="150"/>
        <end position="170"/>
    </location>
</feature>
<feature type="transmembrane region" description="Helical" evidence="1">
    <location>
        <begin position="116"/>
        <end position="138"/>
    </location>
</feature>
<dbReference type="InterPro" id="IPR004695">
    <property type="entry name" value="SLAC1/Mae1/Ssu1/TehA"/>
</dbReference>
<sequence length="328" mass="35067">MQPPKFPPAPQKTRLWTRTPPALFTPVFGLFGLAVAWRRAGDAFSVGDGVSDLLFGAVTLLYLFLLVAYFAKVVRRPATYVEDAKILPGRGGLAAMSLSGMLMALGLIHWSQALAATVLAIAVIMHAVLFVTVVYLIATGPREAKSVTPIWHLTFVGFIISPIAGMPLGWTTWSLVVFWASLAIAAFVWGASAAQYARQRVPAPLRPLLAIHLAPAAVLGTVALLLGYQTLALVLGLVSTLIFAALILRPFWMAESGFSPLWGAFTFPLAAFASLMMLLGSAGYSEVFRYIGGAALVAATLAIPVIMWKVNQLWAKGMLAVKTNASQV</sequence>
<keyword evidence="1" id="KW-0472">Membrane</keyword>
<feature type="transmembrane region" description="Helical" evidence="1">
    <location>
        <begin position="176"/>
        <end position="196"/>
    </location>
</feature>
<reference evidence="2 3" key="1">
    <citation type="submission" date="2021-05" db="EMBL/GenBank/DDBJ databases">
        <title>Culturable bacteria isolated from Daya Bay.</title>
        <authorList>
            <person name="Zheng W."/>
            <person name="Yu S."/>
            <person name="Huang Y."/>
        </authorList>
    </citation>
    <scope>NUCLEOTIDE SEQUENCE [LARGE SCALE GENOMIC DNA]</scope>
    <source>
        <strain evidence="2 3">DP4N28-5</strain>
    </source>
</reference>
<evidence type="ECO:0000313" key="2">
    <source>
        <dbReference type="EMBL" id="MBV7378490.1"/>
    </source>
</evidence>
<dbReference type="InterPro" id="IPR052951">
    <property type="entry name" value="Tellurite_res_ion_channel"/>
</dbReference>
<keyword evidence="3" id="KW-1185">Reference proteome</keyword>
<dbReference type="EMBL" id="JAHUZE010000001">
    <property type="protein sequence ID" value="MBV7378490.1"/>
    <property type="molecule type" value="Genomic_DNA"/>
</dbReference>
<comment type="caution">
    <text evidence="2">The sequence shown here is derived from an EMBL/GenBank/DDBJ whole genome shotgun (WGS) entry which is preliminary data.</text>
</comment>
<feature type="transmembrane region" description="Helical" evidence="1">
    <location>
        <begin position="232"/>
        <end position="252"/>
    </location>
</feature>
<keyword evidence="1" id="KW-1133">Transmembrane helix</keyword>
<dbReference type="PANTHER" id="PTHR37955">
    <property type="entry name" value="TELLURITE RESISTANCE PROTEIN TEHA"/>
    <property type="match status" value="1"/>
</dbReference>
<protein>
    <submittedName>
        <fullName evidence="2">Tellurium resistance protein</fullName>
    </submittedName>
</protein>
<feature type="transmembrane region" description="Helical" evidence="1">
    <location>
        <begin position="208"/>
        <end position="226"/>
    </location>
</feature>
<dbReference type="PANTHER" id="PTHR37955:SF1">
    <property type="entry name" value="DEP DOMAIN-CONTAINING PROTEIN"/>
    <property type="match status" value="1"/>
</dbReference>
<evidence type="ECO:0000313" key="3">
    <source>
        <dbReference type="Proteomes" id="UP000756530"/>
    </source>
</evidence>
<feature type="transmembrane region" description="Helical" evidence="1">
    <location>
        <begin position="290"/>
        <end position="308"/>
    </location>
</feature>
<feature type="transmembrane region" description="Helical" evidence="1">
    <location>
        <begin position="264"/>
        <end position="284"/>
    </location>
</feature>
<proteinExistence type="predicted"/>
<feature type="transmembrane region" description="Helical" evidence="1">
    <location>
        <begin position="53"/>
        <end position="71"/>
    </location>
</feature>
<dbReference type="CDD" id="cd09322">
    <property type="entry name" value="TDT_TehA_like"/>
    <property type="match status" value="1"/>
</dbReference>
<evidence type="ECO:0000256" key="1">
    <source>
        <dbReference type="SAM" id="Phobius"/>
    </source>
</evidence>
<keyword evidence="1" id="KW-0812">Transmembrane</keyword>
<dbReference type="Proteomes" id="UP000756530">
    <property type="component" value="Unassembled WGS sequence"/>
</dbReference>